<dbReference type="GO" id="GO:0004518">
    <property type="term" value="F:nuclease activity"/>
    <property type="evidence" value="ECO:0007669"/>
    <property type="project" value="UniProtKB-KW"/>
</dbReference>
<dbReference type="Proteomes" id="UP000268033">
    <property type="component" value="Unassembled WGS sequence"/>
</dbReference>
<name>A0A3N1PV89_9GAMM</name>
<reference evidence="5 6" key="1">
    <citation type="submission" date="2018-11" db="EMBL/GenBank/DDBJ databases">
        <title>Genomic Encyclopedia of Type Strains, Phase IV (KMG-IV): sequencing the most valuable type-strain genomes for metagenomic binning, comparative biology and taxonomic classification.</title>
        <authorList>
            <person name="Goeker M."/>
        </authorList>
    </citation>
    <scope>NUCLEOTIDE SEQUENCE [LARGE SCALE GENOMIC DNA]</scope>
    <source>
        <strain evidence="5 6">DSM 21945</strain>
    </source>
</reference>
<dbReference type="RefSeq" id="WP_050657946.1">
    <property type="nucleotide sequence ID" value="NZ_LFWC01000002.1"/>
</dbReference>
<dbReference type="Pfam" id="PF04231">
    <property type="entry name" value="Endonuclease_1"/>
    <property type="match status" value="1"/>
</dbReference>
<evidence type="ECO:0000256" key="4">
    <source>
        <dbReference type="SAM" id="SignalP"/>
    </source>
</evidence>
<evidence type="ECO:0000256" key="2">
    <source>
        <dbReference type="ARBA" id="ARBA00022722"/>
    </source>
</evidence>
<dbReference type="InterPro" id="IPR044925">
    <property type="entry name" value="His-Me_finger_sf"/>
</dbReference>
<keyword evidence="4" id="KW-0732">Signal</keyword>
<organism evidence="5 6">
    <name type="scientific">Gallaecimonas pentaromativorans</name>
    <dbReference type="NCBI Taxonomy" id="584787"/>
    <lineage>
        <taxon>Bacteria</taxon>
        <taxon>Pseudomonadati</taxon>
        <taxon>Pseudomonadota</taxon>
        <taxon>Gammaproteobacteria</taxon>
        <taxon>Enterobacterales</taxon>
        <taxon>Gallaecimonadaceae</taxon>
        <taxon>Gallaecimonas</taxon>
    </lineage>
</organism>
<dbReference type="SUPFAM" id="SSF54060">
    <property type="entry name" value="His-Me finger endonucleases"/>
    <property type="match status" value="1"/>
</dbReference>
<keyword evidence="2" id="KW-0540">Nuclease</keyword>
<dbReference type="AlphaFoldDB" id="A0A3N1PV89"/>
<dbReference type="PANTHER" id="PTHR33607:SF2">
    <property type="entry name" value="ENDONUCLEASE-1"/>
    <property type="match status" value="1"/>
</dbReference>
<keyword evidence="6" id="KW-1185">Reference proteome</keyword>
<dbReference type="GO" id="GO:0016787">
    <property type="term" value="F:hydrolase activity"/>
    <property type="evidence" value="ECO:0007669"/>
    <property type="project" value="UniProtKB-KW"/>
</dbReference>
<feature type="signal peptide" evidence="4">
    <location>
        <begin position="1"/>
        <end position="19"/>
    </location>
</feature>
<protein>
    <submittedName>
        <fullName evidence="5">Deoxyribonuclease-1</fullName>
    </submittedName>
</protein>
<proteinExistence type="inferred from homology"/>
<dbReference type="EMBL" id="RJUL01000001">
    <property type="protein sequence ID" value="ROQ30670.1"/>
    <property type="molecule type" value="Genomic_DNA"/>
</dbReference>
<feature type="chain" id="PRO_5017926688" evidence="4">
    <location>
        <begin position="20"/>
        <end position="233"/>
    </location>
</feature>
<evidence type="ECO:0000313" key="5">
    <source>
        <dbReference type="EMBL" id="ROQ30670.1"/>
    </source>
</evidence>
<evidence type="ECO:0000256" key="1">
    <source>
        <dbReference type="ARBA" id="ARBA00006429"/>
    </source>
</evidence>
<dbReference type="InterPro" id="IPR007346">
    <property type="entry name" value="Endonuclease-I"/>
</dbReference>
<sequence length="233" mass="26730">MRLLMLFVLLALASGQSLAVESFSKAKRLATELYQSHPETFYCGCDIDWHGKKGVPALGSCGYQVRKQPKRANRIEWEHIMPAWEFGHQLQCWQKGGRKACKKDKRFERMEGDLHNLAPAIGEVNGDRSNYRYAALTGKPNQYGACTMLVDFKGGRAMPPERARGSIARTYFYMEKAYGIRISRQQRQLFTAWNNLYPVNSWECQRNQKIKAVQGNDNPFVTQACLKLARKEQ</sequence>
<keyword evidence="3" id="KW-0378">Hydrolase</keyword>
<evidence type="ECO:0000313" key="6">
    <source>
        <dbReference type="Proteomes" id="UP000268033"/>
    </source>
</evidence>
<comment type="similarity">
    <text evidence="1">Belongs to the EndA/NucM nuclease family.</text>
</comment>
<dbReference type="PANTHER" id="PTHR33607">
    <property type="entry name" value="ENDONUCLEASE-1"/>
    <property type="match status" value="1"/>
</dbReference>
<evidence type="ECO:0000256" key="3">
    <source>
        <dbReference type="ARBA" id="ARBA00022801"/>
    </source>
</evidence>
<comment type="caution">
    <text evidence="5">The sequence shown here is derived from an EMBL/GenBank/DDBJ whole genome shotgun (WGS) entry which is preliminary data.</text>
</comment>
<gene>
    <name evidence="5" type="ORF">EDC28_101356</name>
</gene>
<dbReference type="STRING" id="584787.GCA_001247655_01945"/>
<accession>A0A3N1PV89</accession>